<name>A0A1V0SCP7_9VIRU</name>
<proteinExistence type="predicted"/>
<protein>
    <submittedName>
        <fullName evidence="1">Uncharacterized protein</fullName>
    </submittedName>
</protein>
<accession>A0A1V0SCP7</accession>
<sequence>MKHYYFNIVPKLKEVLKTDNYNEFIKLYNTEEDIINNFYVGFQRCEHNNKKECQKDCIALVILKKNLSSKTYKISEHAIKKYKVNLECMMILINKLKKSENKSQHIKKLIITGLMYSKMSSDDFEIILEKIFGYDQDIVDLLHGFSYRIRDINSIVNKISQNKINKLLEMKYKFNPKSIIYLIGKYNIYDPSILAKLGFSQKLITDPKNHNCIIDLISKNNIKLLKFIRKNDFEFTNDFIEKIIKSRNFEIISYLINKKITLTTENIKKLFFIKEKPKKSNKKNQRFRFWIARRINIEIGRKIKKIENYEEHMINILNKVNVSNKILNGIFEKALQWLLYGYCFKLISFIVKKLDYDIKHHMCNEYIDNLMSIIIKNDDIDNLKKIFEYKIFLPIDISRETRYMNDTLIRNSSKLIDYFSNDLKMVCSNLIHTDINSYSIKNKKQFVNNLIKIGYPINDNVIKNILKGGNFDIISDLIDKGYKMPSIVIDYAIINKKYTVANKLFEKGITIIKKGYIDKIIKFALMRNTFNWWSYNHLQNFPINSNKQLDYMVKLGCTTSDKSHIIELVASQGGFDIIPYMYEKFGYIPSFKAILNFFEGNIRRCDQICTNKLINFFEYYKNVMNKNIFTSEYFKHYNFKNICRIIGDDISKRMLLFKYVVKESGTVLTHDHLKYVIGYMFDPLFSEVFEFFKEHNVIPDKEFLLTFIRDGNSSLTQYLVKTYNFKFTLKEIHNLITSKMANIDIIFTLADELNITITPYTIELWFETYFLDGWYRRSDLYSLLTRTKKITHKTHEMIENVQSKTLNKIIKKNKISVVNYDPSINDEIPEIQPLQENHHLEFINDELQEPKEKDYVDEILDEYKL</sequence>
<organism evidence="1">
    <name type="scientific">Indivirus ILV1</name>
    <dbReference type="NCBI Taxonomy" id="1977633"/>
    <lineage>
        <taxon>Viruses</taxon>
        <taxon>Varidnaviria</taxon>
        <taxon>Bamfordvirae</taxon>
        <taxon>Nucleocytoviricota</taxon>
        <taxon>Megaviricetes</taxon>
        <taxon>Imitervirales</taxon>
        <taxon>Mimiviridae</taxon>
        <taxon>Klosneuvirinae</taxon>
        <taxon>Indivirus</taxon>
    </lineage>
</organism>
<dbReference type="EMBL" id="KY684085">
    <property type="protein sequence ID" value="ARF09486.1"/>
    <property type="molecule type" value="Genomic_DNA"/>
</dbReference>
<gene>
    <name evidence="1" type="ORF">Indivirus_1_109</name>
</gene>
<reference evidence="1" key="1">
    <citation type="journal article" date="2017" name="Science">
        <title>Giant viruses with an expanded complement of translation system components.</title>
        <authorList>
            <person name="Schulz F."/>
            <person name="Yutin N."/>
            <person name="Ivanova N.N."/>
            <person name="Ortega D.R."/>
            <person name="Lee T.K."/>
            <person name="Vierheilig J."/>
            <person name="Daims H."/>
            <person name="Horn M."/>
            <person name="Wagner M."/>
            <person name="Jensen G.J."/>
            <person name="Kyrpides N.C."/>
            <person name="Koonin E.V."/>
            <person name="Woyke T."/>
        </authorList>
    </citation>
    <scope>NUCLEOTIDE SEQUENCE</scope>
    <source>
        <strain evidence="1">ILV1</strain>
    </source>
</reference>
<evidence type="ECO:0000313" key="1">
    <source>
        <dbReference type="EMBL" id="ARF09486.1"/>
    </source>
</evidence>